<comment type="caution">
    <text evidence="1">The sequence shown here is derived from an EMBL/GenBank/DDBJ whole genome shotgun (WGS) entry which is preliminary data.</text>
</comment>
<gene>
    <name evidence="1" type="ORF">E1898_12785</name>
</gene>
<dbReference type="AlphaFoldDB" id="A0A4V3AQP5"/>
<evidence type="ECO:0000313" key="2">
    <source>
        <dbReference type="Proteomes" id="UP000295438"/>
    </source>
</evidence>
<protein>
    <submittedName>
        <fullName evidence="1">Uncharacterized protein</fullName>
    </submittedName>
</protein>
<keyword evidence="2" id="KW-1185">Reference proteome</keyword>
<evidence type="ECO:0000313" key="1">
    <source>
        <dbReference type="EMBL" id="TDK43477.1"/>
    </source>
</evidence>
<name>A0A4V3AQP5_9BACT</name>
<sequence>MNISNAMSTVELKSRLIKLVEEMQNEELLELLIDFLSKQNHTSGAMWDDISDAQKQEVMNSYEESERQENLVEKEKLFRFLK</sequence>
<reference evidence="1 2" key="1">
    <citation type="submission" date="2019-03" db="EMBL/GenBank/DDBJ databases">
        <title>Algoriphagus aquimaris sp. nov., isolated form marine sediment in Pohang, Korea.</title>
        <authorList>
            <person name="Kim J."/>
            <person name="Yoon S.-H."/>
            <person name="Lee S.-S."/>
        </authorList>
    </citation>
    <scope>NUCLEOTIDE SEQUENCE [LARGE SCALE GENOMIC DNA]</scope>
    <source>
        <strain evidence="1 2">F21</strain>
    </source>
</reference>
<proteinExistence type="predicted"/>
<dbReference type="RefSeq" id="WP_133391171.1">
    <property type="nucleotide sequence ID" value="NZ_SMUW01000035.1"/>
</dbReference>
<dbReference type="Proteomes" id="UP000295438">
    <property type="component" value="Unassembled WGS sequence"/>
</dbReference>
<organism evidence="1 2">
    <name type="scientific">Algoriphagus formosus</name>
    <dbReference type="NCBI Taxonomy" id="2007308"/>
    <lineage>
        <taxon>Bacteria</taxon>
        <taxon>Pseudomonadati</taxon>
        <taxon>Bacteroidota</taxon>
        <taxon>Cytophagia</taxon>
        <taxon>Cytophagales</taxon>
        <taxon>Cyclobacteriaceae</taxon>
        <taxon>Algoriphagus</taxon>
    </lineage>
</organism>
<dbReference type="EMBL" id="SMUW01000035">
    <property type="protein sequence ID" value="TDK43477.1"/>
    <property type="molecule type" value="Genomic_DNA"/>
</dbReference>
<accession>A0A4V3AQP5</accession>